<proteinExistence type="predicted"/>
<evidence type="ECO:0000313" key="2">
    <source>
        <dbReference type="Proteomes" id="UP000824890"/>
    </source>
</evidence>
<dbReference type="EMBL" id="JAGKQM010000006">
    <property type="protein sequence ID" value="KAH0921178.1"/>
    <property type="molecule type" value="Genomic_DNA"/>
</dbReference>
<keyword evidence="2" id="KW-1185">Reference proteome</keyword>
<gene>
    <name evidence="1" type="ORF">HID58_021196</name>
</gene>
<accession>A0ABQ8CVQ9</accession>
<reference evidence="1 2" key="1">
    <citation type="submission" date="2021-05" db="EMBL/GenBank/DDBJ databases">
        <title>Genome Assembly of Synthetic Allotetraploid Brassica napus Reveals Homoeologous Exchanges between Subgenomes.</title>
        <authorList>
            <person name="Davis J.T."/>
        </authorList>
    </citation>
    <scope>NUCLEOTIDE SEQUENCE [LARGE SCALE GENOMIC DNA]</scope>
    <source>
        <strain evidence="2">cv. Da-Ae</strain>
        <tissue evidence="1">Seedling</tissue>
    </source>
</reference>
<name>A0ABQ8CVQ9_BRANA</name>
<organism evidence="1 2">
    <name type="scientific">Brassica napus</name>
    <name type="common">Rape</name>
    <dbReference type="NCBI Taxonomy" id="3708"/>
    <lineage>
        <taxon>Eukaryota</taxon>
        <taxon>Viridiplantae</taxon>
        <taxon>Streptophyta</taxon>
        <taxon>Embryophyta</taxon>
        <taxon>Tracheophyta</taxon>
        <taxon>Spermatophyta</taxon>
        <taxon>Magnoliopsida</taxon>
        <taxon>eudicotyledons</taxon>
        <taxon>Gunneridae</taxon>
        <taxon>Pentapetalae</taxon>
        <taxon>rosids</taxon>
        <taxon>malvids</taxon>
        <taxon>Brassicales</taxon>
        <taxon>Brassicaceae</taxon>
        <taxon>Brassiceae</taxon>
        <taxon>Brassica</taxon>
    </lineage>
</organism>
<sequence>MANQGCCCWLDEVLDQDGFWPLLALCSVTRTHRVSNRTGNRIQGFLNLLTTFCFLKSLYDKLTQYRSNTNTISNHLTNYILSLVKCTAIAKTSNHHIVNRRIWFRFPLSHLSQHLCRFNDLTILNQLAKDPRTEISNHPQIHINHPVQHLESIIDPLRLEISINHRSVARSIRRQGFAHTFRKQPFSLW</sequence>
<comment type="caution">
    <text evidence="1">The sequence shown here is derived from an EMBL/GenBank/DDBJ whole genome shotgun (WGS) entry which is preliminary data.</text>
</comment>
<evidence type="ECO:0000313" key="1">
    <source>
        <dbReference type="EMBL" id="KAH0921178.1"/>
    </source>
</evidence>
<dbReference type="Proteomes" id="UP000824890">
    <property type="component" value="Unassembled WGS sequence"/>
</dbReference>
<protein>
    <submittedName>
        <fullName evidence="1">Uncharacterized protein</fullName>
    </submittedName>
</protein>